<protein>
    <submittedName>
        <fullName evidence="12">Galactosyltransferases</fullName>
    </submittedName>
</protein>
<feature type="compositionally biased region" description="Low complexity" evidence="10">
    <location>
        <begin position="149"/>
        <end position="195"/>
    </location>
</feature>
<keyword evidence="6" id="KW-0735">Signal-anchor</keyword>
<dbReference type="GO" id="GO:0016758">
    <property type="term" value="F:hexosyltransferase activity"/>
    <property type="evidence" value="ECO:0007669"/>
    <property type="project" value="InterPro"/>
</dbReference>
<proteinExistence type="inferred from homology"/>
<dbReference type="PANTHER" id="PTHR11214:SF333">
    <property type="entry name" value="GLYCOSYLTRANSFERASE FAMILY 31 PROTEIN"/>
    <property type="match status" value="1"/>
</dbReference>
<dbReference type="EMBL" id="LN483166">
    <property type="protein sequence ID" value="CED84389.1"/>
    <property type="molecule type" value="Genomic_DNA"/>
</dbReference>
<feature type="compositionally biased region" description="Low complexity" evidence="10">
    <location>
        <begin position="107"/>
        <end position="120"/>
    </location>
</feature>
<dbReference type="GO" id="GO:0000139">
    <property type="term" value="C:Golgi membrane"/>
    <property type="evidence" value="ECO:0007669"/>
    <property type="project" value="UniProtKB-SubCell"/>
</dbReference>
<evidence type="ECO:0000256" key="6">
    <source>
        <dbReference type="ARBA" id="ARBA00022968"/>
    </source>
</evidence>
<evidence type="ECO:0000313" key="12">
    <source>
        <dbReference type="EMBL" id="CED84389.1"/>
    </source>
</evidence>
<keyword evidence="7 11" id="KW-1133">Transmembrane helix</keyword>
<keyword evidence="9 11" id="KW-0472">Membrane</keyword>
<evidence type="ECO:0000256" key="3">
    <source>
        <dbReference type="ARBA" id="ARBA00022676"/>
    </source>
</evidence>
<dbReference type="Pfam" id="PF01762">
    <property type="entry name" value="Galactosyl_T"/>
    <property type="match status" value="1"/>
</dbReference>
<keyword evidence="4 12" id="KW-0808">Transferase</keyword>
<evidence type="ECO:0000256" key="4">
    <source>
        <dbReference type="ARBA" id="ARBA00022679"/>
    </source>
</evidence>
<evidence type="ECO:0000256" key="2">
    <source>
        <dbReference type="ARBA" id="ARBA00008661"/>
    </source>
</evidence>
<feature type="region of interest" description="Disordered" evidence="10">
    <location>
        <begin position="479"/>
        <end position="500"/>
    </location>
</feature>
<dbReference type="GO" id="GO:0051072">
    <property type="term" value="P:4,6-pyruvylated galactose residue biosynthetic process"/>
    <property type="evidence" value="ECO:0007669"/>
    <property type="project" value="TreeGrafter"/>
</dbReference>
<feature type="region of interest" description="Disordered" evidence="10">
    <location>
        <begin position="287"/>
        <end position="311"/>
    </location>
</feature>
<dbReference type="Gene3D" id="3.90.550.50">
    <property type="match status" value="1"/>
</dbReference>
<feature type="transmembrane region" description="Helical" evidence="11">
    <location>
        <begin position="525"/>
        <end position="547"/>
    </location>
</feature>
<evidence type="ECO:0000256" key="11">
    <source>
        <dbReference type="SAM" id="Phobius"/>
    </source>
</evidence>
<evidence type="ECO:0000256" key="1">
    <source>
        <dbReference type="ARBA" id="ARBA00004323"/>
    </source>
</evidence>
<keyword evidence="3 12" id="KW-0328">Glycosyltransferase</keyword>
<comment type="subcellular location">
    <subcellularLocation>
        <location evidence="1">Golgi apparatus membrane</location>
        <topology evidence="1">Single-pass type II membrane protein</topology>
    </subcellularLocation>
</comment>
<dbReference type="PANTHER" id="PTHR11214">
    <property type="entry name" value="BETA-1,3-N-ACETYLGLUCOSAMINYLTRANSFERASE"/>
    <property type="match status" value="1"/>
</dbReference>
<feature type="compositionally biased region" description="Polar residues" evidence="10">
    <location>
        <begin position="220"/>
        <end position="236"/>
    </location>
</feature>
<feature type="compositionally biased region" description="Low complexity" evidence="10">
    <location>
        <begin position="21"/>
        <end position="40"/>
    </location>
</feature>
<reference evidence="12" key="1">
    <citation type="submission" date="2014-08" db="EMBL/GenBank/DDBJ databases">
        <authorList>
            <person name="Sharma Rahul"/>
            <person name="Thines Marco"/>
        </authorList>
    </citation>
    <scope>NUCLEOTIDE SEQUENCE</scope>
</reference>
<evidence type="ECO:0000256" key="5">
    <source>
        <dbReference type="ARBA" id="ARBA00022692"/>
    </source>
</evidence>
<keyword evidence="8" id="KW-0333">Golgi apparatus</keyword>
<sequence>MGSVHRRRASVHHPPPSPAETITPSSLATSTSPTSYHHPSLVNVRPRRGSRYVYNRDPDLGDRSTNVADRSSDNSQQDLSGWVVDRELEEQSHMESFHVDEFSHMDSPSSTSSPSSSSSSWADFSDRDPSRHTGSASFLTVPEINSAGSSPQQQPISLPSSSSHLFPSPLSPTSTTSFTPSSSRRPPSLSVRIPSPSEPIGTSAIVSRPASARSKPHMNRNPSSVYYDTPMMTSSMPYDDPAQIGQIQPQSQHPHPGNYPPSSPDRNSIHSATSDIDLLPIHLAASTSSASVSPPPSPLSNRSLPPYTPSSHKSVNPYFTPYLDLHPSASGSSLASSTAGLTSGPYLNSSSTTPFHSAYASPYATPGIFPDSVSHSEYFPNGSYPPPSTSQDGVVLEKFTGDPSFGRPLRSGHPATKDSERPQSSFSHQTQSTGRSANRLQSVPQGQVVKEKISSLIGGTQVGWNRWWRKQARKRSRASSMGYDTMGSVGSTARASGRKTRRKTSKLVAFGRWAWRWVPERRETYILAFFLFIGFAWSLTMFLMWFLNPDKRAVSWHPLCLSPHPSYHSISHTSSLVLQTIPLPSIDSSLSSLHSGHPRHTNPVQHALLPTPLLTASSIESDALPPVGVFVGVFSTDKSFERRMLIRSTWASRHRMEGKGAHGLGSVRVRFILGRPSWRLREQVMMEMETYGDIVLLDITENMNSGKTQAYFSWAAENAMVPSISTINDEYGLEEKPPNYIVKADEDSFVMLGELEKRLRILSGKKIYWGYLVKNQFMGGECYALSLDLVRYVSTSPAVRDLIHGAEDKLVARWMHLHPEKESILWVSDACFFYDHPKAGTVYSHGFLYPNTVQRIRADFLSLGQTGSDERRTVEGEYNPTPGFNRTASSLAYSSVCTFGRPYRPPLPNLTPLERVEALVEGSEMSLLSPYSSSPKTSPLSPETVMKRRPSMNQRYLGDWEAGRWGRGTVVVHYVKNNEWFLETALAFLGTTGTDLGGVLGGGRGALGALGADVDGVGGGGSRRSGALAALNAEIKVDTSPDAKEIDKKDLGRVDLDSEPAEGLLNKIVERTKNEDGVGKGK</sequence>
<dbReference type="AlphaFoldDB" id="A0A0F7SUM7"/>
<feature type="region of interest" description="Disordered" evidence="10">
    <location>
        <begin position="379"/>
        <end position="444"/>
    </location>
</feature>
<evidence type="ECO:0000256" key="8">
    <source>
        <dbReference type="ARBA" id="ARBA00023034"/>
    </source>
</evidence>
<feature type="region of interest" description="Disordered" evidence="10">
    <location>
        <begin position="102"/>
        <end position="271"/>
    </location>
</feature>
<comment type="similarity">
    <text evidence="2">Belongs to the glycosyltransferase 31 family.</text>
</comment>
<evidence type="ECO:0000256" key="9">
    <source>
        <dbReference type="ARBA" id="ARBA00023136"/>
    </source>
</evidence>
<dbReference type="InterPro" id="IPR002659">
    <property type="entry name" value="Glyco_trans_31"/>
</dbReference>
<evidence type="ECO:0000256" key="10">
    <source>
        <dbReference type="SAM" id="MobiDB-lite"/>
    </source>
</evidence>
<feature type="compositionally biased region" description="Polar residues" evidence="10">
    <location>
        <begin position="422"/>
        <end position="444"/>
    </location>
</feature>
<feature type="region of interest" description="Disordered" evidence="10">
    <location>
        <begin position="1"/>
        <end position="81"/>
    </location>
</feature>
<keyword evidence="5 11" id="KW-0812">Transmembrane</keyword>
<name>A0A0F7SUM7_PHARH</name>
<evidence type="ECO:0000256" key="7">
    <source>
        <dbReference type="ARBA" id="ARBA00022989"/>
    </source>
</evidence>
<feature type="compositionally biased region" description="Basic residues" evidence="10">
    <location>
        <begin position="1"/>
        <end position="11"/>
    </location>
</feature>
<organism evidence="12">
    <name type="scientific">Phaffia rhodozyma</name>
    <name type="common">Yeast</name>
    <name type="synonym">Xanthophyllomyces dendrorhous</name>
    <dbReference type="NCBI Taxonomy" id="264483"/>
    <lineage>
        <taxon>Eukaryota</taxon>
        <taxon>Fungi</taxon>
        <taxon>Dikarya</taxon>
        <taxon>Basidiomycota</taxon>
        <taxon>Agaricomycotina</taxon>
        <taxon>Tremellomycetes</taxon>
        <taxon>Cystofilobasidiales</taxon>
        <taxon>Mrakiaceae</taxon>
        <taxon>Phaffia</taxon>
    </lineage>
</organism>
<feature type="compositionally biased region" description="Polar residues" evidence="10">
    <location>
        <begin position="63"/>
        <end position="79"/>
    </location>
</feature>
<accession>A0A0F7SUM7</accession>